<dbReference type="GeneID" id="109583755"/>
<feature type="compositionally biased region" description="Basic and acidic residues" evidence="1">
    <location>
        <begin position="521"/>
        <end position="533"/>
    </location>
</feature>
<name>A0AAN0JCM0_AMPQE</name>
<accession>A0AAN0JCM0</accession>
<feature type="compositionally biased region" description="Low complexity" evidence="1">
    <location>
        <begin position="557"/>
        <end position="568"/>
    </location>
</feature>
<feature type="transmembrane region" description="Helical" evidence="2">
    <location>
        <begin position="466"/>
        <end position="487"/>
    </location>
</feature>
<organism evidence="5 6">
    <name type="scientific">Amphimedon queenslandica</name>
    <name type="common">Sponge</name>
    <dbReference type="NCBI Taxonomy" id="400682"/>
    <lineage>
        <taxon>Eukaryota</taxon>
        <taxon>Metazoa</taxon>
        <taxon>Porifera</taxon>
        <taxon>Demospongiae</taxon>
        <taxon>Heteroscleromorpha</taxon>
        <taxon>Haplosclerida</taxon>
        <taxon>Niphatidae</taxon>
        <taxon>Amphimedon</taxon>
    </lineage>
</organism>
<protein>
    <recommendedName>
        <fullName evidence="4">Fibronectin type-III domain-containing protein</fullName>
    </recommendedName>
</protein>
<evidence type="ECO:0000313" key="5">
    <source>
        <dbReference type="EnsemblMetazoa" id="XP_019854760.1"/>
    </source>
</evidence>
<evidence type="ECO:0000256" key="1">
    <source>
        <dbReference type="SAM" id="MobiDB-lite"/>
    </source>
</evidence>
<sequence>MSRIPTKIPFLPYLLLIPLALLSVVYGEIIVPPQSLNTTVGSNAPFTCVASNTLVLGWTINGLPAITYNAVPNDTHNSLEYTSLLTVNATETLNGSIITCLAISYTHKTTNVSAILLVQGLLEPVHNLTVLRTNSSFINISFISPHTLLNVPITSYHLQLNGVYTNTTETYVLSNTTLSSLISLPFQCELYRVSVTAQNGAGYSNNATRSINIIEVPHIKADSVQLFIYKSSVDSLPQVNISFKIIQPNCASWLPHHVKINTGYHTHSFGPLPLKNGFVELVLLNLTENRFYQLVMWDENGGGVSNTANATISSFGVQNVSVNSPQKGVLCISCSFMKGSSDVGCYAELSHTVHTTGYTAVHINRGKGEESVSGCVTKLEEGLYNIAVYDVETNGERGNAAVTLSNIIINNNDDDDDDNNAVTATVQSLLPSPTVSDSVSSPSVSGPTTTGEVSGDTFSIQPFRDAAIGIGILLILMIIILSILIIYQLRRNRQRKVWETERDHGTMRRSNSFQPQPTNEYECRPVNELEREVTPSTVTSDETSPSFAPPPAPPPSSLNTSSPSTVTTDLPSPDSQSDTGLILRDNSNSSVQPQTTRSSLRPTPVLSAWAAVNQLASLPVADELSPPPSYESALNIATEPFDRPQSVIIPSRLNVSSEATPPLSARPIDGSEYAQLDFPSSPLPPPPLYNDENCWYNPRPVVTMINSPPVINGVQYSTVYTTNNLRTGFNRITLNHSLV</sequence>
<proteinExistence type="predicted"/>
<feature type="compositionally biased region" description="Polar residues" evidence="1">
    <location>
        <begin position="508"/>
        <end position="519"/>
    </location>
</feature>
<dbReference type="SUPFAM" id="SSF48726">
    <property type="entry name" value="Immunoglobulin"/>
    <property type="match status" value="1"/>
</dbReference>
<feature type="chain" id="PRO_5042834790" description="Fibronectin type-III domain-containing protein" evidence="3">
    <location>
        <begin position="28"/>
        <end position="739"/>
    </location>
</feature>
<reference evidence="5" key="2">
    <citation type="submission" date="2024-06" db="UniProtKB">
        <authorList>
            <consortium name="EnsemblMetazoa"/>
        </authorList>
    </citation>
    <scope>IDENTIFICATION</scope>
</reference>
<feature type="compositionally biased region" description="Low complexity" evidence="1">
    <location>
        <begin position="431"/>
        <end position="451"/>
    </location>
</feature>
<reference evidence="6" key="1">
    <citation type="journal article" date="2010" name="Nature">
        <title>The Amphimedon queenslandica genome and the evolution of animal complexity.</title>
        <authorList>
            <person name="Srivastava M."/>
            <person name="Simakov O."/>
            <person name="Chapman J."/>
            <person name="Fahey B."/>
            <person name="Gauthier M.E."/>
            <person name="Mitros T."/>
            <person name="Richards G.S."/>
            <person name="Conaco C."/>
            <person name="Dacre M."/>
            <person name="Hellsten U."/>
            <person name="Larroux C."/>
            <person name="Putnam N.H."/>
            <person name="Stanke M."/>
            <person name="Adamska M."/>
            <person name="Darling A."/>
            <person name="Degnan S.M."/>
            <person name="Oakley T.H."/>
            <person name="Plachetzki D.C."/>
            <person name="Zhai Y."/>
            <person name="Adamski M."/>
            <person name="Calcino A."/>
            <person name="Cummins S.F."/>
            <person name="Goodstein D.M."/>
            <person name="Harris C."/>
            <person name="Jackson D.J."/>
            <person name="Leys S.P."/>
            <person name="Shu S."/>
            <person name="Woodcroft B.J."/>
            <person name="Vervoort M."/>
            <person name="Kosik K.S."/>
            <person name="Manning G."/>
            <person name="Degnan B.M."/>
            <person name="Rokhsar D.S."/>
        </authorList>
    </citation>
    <scope>NUCLEOTIDE SEQUENCE [LARGE SCALE GENOMIC DNA]</scope>
</reference>
<keyword evidence="6" id="KW-1185">Reference proteome</keyword>
<dbReference type="AlphaFoldDB" id="A0AAN0JCM0"/>
<feature type="compositionally biased region" description="Polar residues" evidence="1">
    <location>
        <begin position="569"/>
        <end position="600"/>
    </location>
</feature>
<dbReference type="CDD" id="cd00063">
    <property type="entry name" value="FN3"/>
    <property type="match status" value="1"/>
</dbReference>
<evidence type="ECO:0000313" key="6">
    <source>
        <dbReference type="Proteomes" id="UP000007879"/>
    </source>
</evidence>
<feature type="compositionally biased region" description="Pro residues" evidence="1">
    <location>
        <begin position="547"/>
        <end position="556"/>
    </location>
</feature>
<dbReference type="Proteomes" id="UP000007879">
    <property type="component" value="Unassembled WGS sequence"/>
</dbReference>
<dbReference type="KEGG" id="aqu:109583755"/>
<evidence type="ECO:0000256" key="3">
    <source>
        <dbReference type="SAM" id="SignalP"/>
    </source>
</evidence>
<feature type="region of interest" description="Disordered" evidence="1">
    <location>
        <begin position="500"/>
        <end position="600"/>
    </location>
</feature>
<dbReference type="InterPro" id="IPR013783">
    <property type="entry name" value="Ig-like_fold"/>
</dbReference>
<evidence type="ECO:0000256" key="2">
    <source>
        <dbReference type="SAM" id="Phobius"/>
    </source>
</evidence>
<dbReference type="InterPro" id="IPR036116">
    <property type="entry name" value="FN3_sf"/>
</dbReference>
<feature type="signal peptide" evidence="3">
    <location>
        <begin position="1"/>
        <end position="27"/>
    </location>
</feature>
<dbReference type="RefSeq" id="XP_019854760.1">
    <property type="nucleotide sequence ID" value="XM_019999201.1"/>
</dbReference>
<keyword evidence="2" id="KW-0812">Transmembrane</keyword>
<keyword evidence="2" id="KW-0472">Membrane</keyword>
<keyword evidence="2" id="KW-1133">Transmembrane helix</keyword>
<dbReference type="InterPro" id="IPR003961">
    <property type="entry name" value="FN3_dom"/>
</dbReference>
<dbReference type="InterPro" id="IPR036179">
    <property type="entry name" value="Ig-like_dom_sf"/>
</dbReference>
<feature type="domain" description="Fibronectin type-III" evidence="4">
    <location>
        <begin position="124"/>
        <end position="219"/>
    </location>
</feature>
<keyword evidence="3" id="KW-0732">Signal</keyword>
<dbReference type="SUPFAM" id="SSF49265">
    <property type="entry name" value="Fibronectin type III"/>
    <property type="match status" value="1"/>
</dbReference>
<dbReference type="Gene3D" id="2.60.40.10">
    <property type="entry name" value="Immunoglobulins"/>
    <property type="match status" value="1"/>
</dbReference>
<dbReference type="EnsemblMetazoa" id="XM_019999201.1">
    <property type="protein sequence ID" value="XP_019854760.1"/>
    <property type="gene ID" value="LOC109583755"/>
</dbReference>
<feature type="region of interest" description="Disordered" evidence="1">
    <location>
        <begin position="431"/>
        <end position="457"/>
    </location>
</feature>
<dbReference type="PROSITE" id="PS50853">
    <property type="entry name" value="FN3"/>
    <property type="match status" value="1"/>
</dbReference>
<evidence type="ECO:0000259" key="4">
    <source>
        <dbReference type="PROSITE" id="PS50853"/>
    </source>
</evidence>